<keyword evidence="11" id="KW-0325">Glycoprotein</keyword>
<feature type="domain" description="Fucosyltransferase N-terminal" evidence="14">
    <location>
        <begin position="55"/>
        <end position="160"/>
    </location>
</feature>
<dbReference type="OrthoDB" id="5912041at2759"/>
<dbReference type="PANTHER" id="PTHR48438">
    <property type="entry name" value="ALPHA-(1,3)-FUCOSYLTRANSFERASE C-RELATED"/>
    <property type="match status" value="1"/>
</dbReference>
<dbReference type="WBParaSite" id="SBAD_0000509601-mRNA-1">
    <property type="protein sequence ID" value="SBAD_0000509601-mRNA-1"/>
    <property type="gene ID" value="SBAD_0000509601"/>
</dbReference>
<protein>
    <recommendedName>
        <fullName evidence="12">Fucosyltransferase</fullName>
        <ecNumber evidence="12">2.4.1.-</ecNumber>
    </recommendedName>
</protein>
<evidence type="ECO:0000256" key="5">
    <source>
        <dbReference type="ARBA" id="ARBA00022679"/>
    </source>
</evidence>
<evidence type="ECO:0000256" key="8">
    <source>
        <dbReference type="ARBA" id="ARBA00022989"/>
    </source>
</evidence>
<keyword evidence="9 12" id="KW-0333">Golgi apparatus</keyword>
<reference evidence="17" key="1">
    <citation type="submission" date="2016-06" db="UniProtKB">
        <authorList>
            <consortium name="WormBaseParasite"/>
        </authorList>
    </citation>
    <scope>IDENTIFICATION</scope>
</reference>
<evidence type="ECO:0000259" key="14">
    <source>
        <dbReference type="Pfam" id="PF17039"/>
    </source>
</evidence>
<dbReference type="Pfam" id="PF17039">
    <property type="entry name" value="Glyco_tran_10_N"/>
    <property type="match status" value="1"/>
</dbReference>
<dbReference type="EC" id="2.4.1.-" evidence="12"/>
<dbReference type="GO" id="GO:0032580">
    <property type="term" value="C:Golgi cisterna membrane"/>
    <property type="evidence" value="ECO:0007669"/>
    <property type="project" value="UniProtKB-SubCell"/>
</dbReference>
<proteinExistence type="inferred from homology"/>
<dbReference type="AlphaFoldDB" id="A0A183IMQ0"/>
<keyword evidence="16" id="KW-1185">Reference proteome</keyword>
<feature type="transmembrane region" description="Helical" evidence="12">
    <location>
        <begin position="20"/>
        <end position="44"/>
    </location>
</feature>
<gene>
    <name evidence="15" type="ORF">SBAD_LOCUS4896</name>
</gene>
<keyword evidence="8 12" id="KW-1133">Transmembrane helix</keyword>
<evidence type="ECO:0000256" key="1">
    <source>
        <dbReference type="ARBA" id="ARBA00004447"/>
    </source>
</evidence>
<comment type="pathway">
    <text evidence="2">Protein modification; protein glycosylation.</text>
</comment>
<dbReference type="InterPro" id="IPR031481">
    <property type="entry name" value="Glyco_tran_10_N"/>
</dbReference>
<dbReference type="Gene3D" id="3.40.50.11660">
    <property type="entry name" value="Glycosyl transferase family 10, C-terminal domain"/>
    <property type="match status" value="1"/>
</dbReference>
<keyword evidence="10 12" id="KW-0472">Membrane</keyword>
<sequence length="377" mass="44152">MVLDERQSKYGSVRRHSGKILFSVLGFVYFLVIVLRTIPVPWMLQATEVENVTSVAILAWTSFSVVDIEREFRSPLTPCPNRQCLVTTDRTMLERSDAIFFHERNLNPHDLPKRRRPDQYFVIANWEAPNRLLNTTSAIEKNFFNLTMTYRHDSDIFVPYLTLISSVSQRPLNEQQLLKLARRKKQYIAWFVSNCKTPSKRELYVRELQEHIPVDIYGRCGNLKCPHDQKACNRMLRNDYKFYLSFENSICPEYVTEKTFMALSNDVVPIVLSRAISQRVIPNDSFIAVDDFASPKLLADFLYYLSDHTTEYVKYFNYKRKYIVKKPSLLRMGMQKLCELISCSGKPYNHYVHNFHTWFTQDSNCSSVVLPGEKEAD</sequence>
<dbReference type="GO" id="GO:0008417">
    <property type="term" value="F:fucosyltransferase activity"/>
    <property type="evidence" value="ECO:0007669"/>
    <property type="project" value="InterPro"/>
</dbReference>
<dbReference type="InterPro" id="IPR038577">
    <property type="entry name" value="GT10-like_C_sf"/>
</dbReference>
<evidence type="ECO:0000256" key="3">
    <source>
        <dbReference type="ARBA" id="ARBA00008919"/>
    </source>
</evidence>
<evidence type="ECO:0000256" key="11">
    <source>
        <dbReference type="ARBA" id="ARBA00023180"/>
    </source>
</evidence>
<dbReference type="PANTHER" id="PTHR48438:SF1">
    <property type="entry name" value="ALPHA-(1,3)-FUCOSYLTRANSFERASE C-RELATED"/>
    <property type="match status" value="1"/>
</dbReference>
<evidence type="ECO:0000256" key="7">
    <source>
        <dbReference type="ARBA" id="ARBA00022968"/>
    </source>
</evidence>
<evidence type="ECO:0000313" key="15">
    <source>
        <dbReference type="EMBL" id="VDP05669.1"/>
    </source>
</evidence>
<dbReference type="Proteomes" id="UP000270296">
    <property type="component" value="Unassembled WGS sequence"/>
</dbReference>
<dbReference type="EMBL" id="UZAM01008615">
    <property type="protein sequence ID" value="VDP05669.1"/>
    <property type="molecule type" value="Genomic_DNA"/>
</dbReference>
<feature type="domain" description="Fucosyltransferase C-terminal" evidence="13">
    <location>
        <begin position="182"/>
        <end position="343"/>
    </location>
</feature>
<dbReference type="Pfam" id="PF00852">
    <property type="entry name" value="Glyco_transf_10"/>
    <property type="match status" value="1"/>
</dbReference>
<reference evidence="15 16" key="2">
    <citation type="submission" date="2018-11" db="EMBL/GenBank/DDBJ databases">
        <authorList>
            <consortium name="Pathogen Informatics"/>
        </authorList>
    </citation>
    <scope>NUCLEOTIDE SEQUENCE [LARGE SCALE GENOMIC DNA]</scope>
</reference>
<keyword evidence="5 12" id="KW-0808">Transferase</keyword>
<dbReference type="InterPro" id="IPR055270">
    <property type="entry name" value="Glyco_tran_10_C"/>
</dbReference>
<evidence type="ECO:0000256" key="6">
    <source>
        <dbReference type="ARBA" id="ARBA00022692"/>
    </source>
</evidence>
<evidence type="ECO:0000256" key="12">
    <source>
        <dbReference type="RuleBase" id="RU003832"/>
    </source>
</evidence>
<dbReference type="FunFam" id="3.40.50.11660:FF:000004">
    <property type="entry name" value="Glycoprotein 3-alpha-L-fucosyltransferase A"/>
    <property type="match status" value="1"/>
</dbReference>
<dbReference type="InterPro" id="IPR001503">
    <property type="entry name" value="Glyco_trans_10"/>
</dbReference>
<organism evidence="17">
    <name type="scientific">Soboliphyme baturini</name>
    <dbReference type="NCBI Taxonomy" id="241478"/>
    <lineage>
        <taxon>Eukaryota</taxon>
        <taxon>Metazoa</taxon>
        <taxon>Ecdysozoa</taxon>
        <taxon>Nematoda</taxon>
        <taxon>Enoplea</taxon>
        <taxon>Dorylaimia</taxon>
        <taxon>Dioctophymatida</taxon>
        <taxon>Dioctophymatoidea</taxon>
        <taxon>Soboliphymatidae</taxon>
        <taxon>Soboliphyme</taxon>
    </lineage>
</organism>
<comment type="subcellular location">
    <subcellularLocation>
        <location evidence="1 12">Golgi apparatus</location>
        <location evidence="1 12">Golgi stack membrane</location>
        <topology evidence="1 12">Single-pass type II membrane protein</topology>
    </subcellularLocation>
</comment>
<evidence type="ECO:0000256" key="4">
    <source>
        <dbReference type="ARBA" id="ARBA00022676"/>
    </source>
</evidence>
<keyword evidence="6 12" id="KW-0812">Transmembrane</keyword>
<dbReference type="UniPathway" id="UPA00378"/>
<evidence type="ECO:0000313" key="16">
    <source>
        <dbReference type="Proteomes" id="UP000270296"/>
    </source>
</evidence>
<name>A0A183IMQ0_9BILA</name>
<evidence type="ECO:0000256" key="9">
    <source>
        <dbReference type="ARBA" id="ARBA00023034"/>
    </source>
</evidence>
<keyword evidence="7" id="KW-0735">Signal-anchor</keyword>
<evidence type="ECO:0000256" key="2">
    <source>
        <dbReference type="ARBA" id="ARBA00004922"/>
    </source>
</evidence>
<evidence type="ECO:0000259" key="13">
    <source>
        <dbReference type="Pfam" id="PF00852"/>
    </source>
</evidence>
<evidence type="ECO:0000313" key="17">
    <source>
        <dbReference type="WBParaSite" id="SBAD_0000509601-mRNA-1"/>
    </source>
</evidence>
<comment type="similarity">
    <text evidence="3 12">Belongs to the glycosyltransferase 10 family.</text>
</comment>
<accession>A0A183IMQ0</accession>
<evidence type="ECO:0000256" key="10">
    <source>
        <dbReference type="ARBA" id="ARBA00023136"/>
    </source>
</evidence>
<dbReference type="SUPFAM" id="SSF53756">
    <property type="entry name" value="UDP-Glycosyltransferase/glycogen phosphorylase"/>
    <property type="match status" value="1"/>
</dbReference>
<keyword evidence="4 12" id="KW-0328">Glycosyltransferase</keyword>